<dbReference type="EMBL" id="QTSX02007151">
    <property type="protein sequence ID" value="KAJ9050502.1"/>
    <property type="molecule type" value="Genomic_DNA"/>
</dbReference>
<evidence type="ECO:0000313" key="1">
    <source>
        <dbReference type="EMBL" id="KAJ9050502.1"/>
    </source>
</evidence>
<name>A0ACC2RKD2_9FUNG</name>
<gene>
    <name evidence="1" type="primary">HSPA2</name>
    <name evidence="1" type="ORF">DSO57_1013745</name>
</gene>
<keyword evidence="2" id="KW-1185">Reference proteome</keyword>
<reference evidence="1" key="1">
    <citation type="submission" date="2022-04" db="EMBL/GenBank/DDBJ databases">
        <title>Genome of the entomopathogenic fungus Entomophthora muscae.</title>
        <authorList>
            <person name="Elya C."/>
            <person name="Lovett B.R."/>
            <person name="Lee E."/>
            <person name="Macias A.M."/>
            <person name="Hajek A.E."/>
            <person name="De Bivort B.L."/>
            <person name="Kasson M.T."/>
            <person name="De Fine Licht H.H."/>
            <person name="Stajich J.E."/>
        </authorList>
    </citation>
    <scope>NUCLEOTIDE SEQUENCE</scope>
    <source>
        <strain evidence="1">Berkeley</strain>
    </source>
</reference>
<evidence type="ECO:0000313" key="2">
    <source>
        <dbReference type="Proteomes" id="UP001165960"/>
    </source>
</evidence>
<sequence length="157" mass="18269">MSRVVQKNTALPVTTTEVFTTVFDFQREVRVLVYREESCLSKKNLLLREFLIKDIQRAPRDVPKIHITFTINFDVILTVTACNKETQSTNNIVITGYRSWLSRDQIWKMIEDAKALNVQDDLMRLQYHSELDFEAQPQPEAATSSQQPCQSYKAILR</sequence>
<proteinExistence type="predicted"/>
<dbReference type="Proteomes" id="UP001165960">
    <property type="component" value="Unassembled WGS sequence"/>
</dbReference>
<protein>
    <submittedName>
        <fullName evidence="1">Heat shock- 70 kDa protein 2</fullName>
    </submittedName>
</protein>
<comment type="caution">
    <text evidence="1">The sequence shown here is derived from an EMBL/GenBank/DDBJ whole genome shotgun (WGS) entry which is preliminary data.</text>
</comment>
<organism evidence="1 2">
    <name type="scientific">Entomophthora muscae</name>
    <dbReference type="NCBI Taxonomy" id="34485"/>
    <lineage>
        <taxon>Eukaryota</taxon>
        <taxon>Fungi</taxon>
        <taxon>Fungi incertae sedis</taxon>
        <taxon>Zoopagomycota</taxon>
        <taxon>Entomophthoromycotina</taxon>
        <taxon>Entomophthoromycetes</taxon>
        <taxon>Entomophthorales</taxon>
        <taxon>Entomophthoraceae</taxon>
        <taxon>Entomophthora</taxon>
    </lineage>
</organism>
<keyword evidence="1" id="KW-0346">Stress response</keyword>
<accession>A0ACC2RKD2</accession>